<sequence>MVIPRYLFRNILGAIAAFVLMTVFRESAEREALGFALIP</sequence>
<evidence type="ECO:0000313" key="3">
    <source>
        <dbReference type="WBParaSite" id="PSAMB.scaffold2125size25203.g16438.t1"/>
    </source>
</evidence>
<accession>A0A914VLL7</accession>
<organism evidence="2 3">
    <name type="scientific">Plectus sambesii</name>
    <dbReference type="NCBI Taxonomy" id="2011161"/>
    <lineage>
        <taxon>Eukaryota</taxon>
        <taxon>Metazoa</taxon>
        <taxon>Ecdysozoa</taxon>
        <taxon>Nematoda</taxon>
        <taxon>Chromadorea</taxon>
        <taxon>Plectida</taxon>
        <taxon>Plectina</taxon>
        <taxon>Plectoidea</taxon>
        <taxon>Plectidae</taxon>
        <taxon>Plectus</taxon>
    </lineage>
</organism>
<dbReference type="Proteomes" id="UP000887566">
    <property type="component" value="Unplaced"/>
</dbReference>
<proteinExistence type="predicted"/>
<keyword evidence="1" id="KW-0472">Membrane</keyword>
<protein>
    <submittedName>
        <fullName evidence="3">Uncharacterized protein</fullName>
    </submittedName>
</protein>
<evidence type="ECO:0000313" key="2">
    <source>
        <dbReference type="Proteomes" id="UP000887566"/>
    </source>
</evidence>
<dbReference type="AlphaFoldDB" id="A0A914VLL7"/>
<feature type="transmembrane region" description="Helical" evidence="1">
    <location>
        <begin position="6"/>
        <end position="24"/>
    </location>
</feature>
<reference evidence="3" key="1">
    <citation type="submission" date="2022-11" db="UniProtKB">
        <authorList>
            <consortium name="WormBaseParasite"/>
        </authorList>
    </citation>
    <scope>IDENTIFICATION</scope>
</reference>
<keyword evidence="1" id="KW-1133">Transmembrane helix</keyword>
<dbReference type="WBParaSite" id="PSAMB.scaffold2125size25203.g16438.t1">
    <property type="protein sequence ID" value="PSAMB.scaffold2125size25203.g16438.t1"/>
    <property type="gene ID" value="PSAMB.scaffold2125size25203.g16438"/>
</dbReference>
<keyword evidence="1" id="KW-0812">Transmembrane</keyword>
<name>A0A914VLL7_9BILA</name>
<evidence type="ECO:0000256" key="1">
    <source>
        <dbReference type="SAM" id="Phobius"/>
    </source>
</evidence>
<keyword evidence="2" id="KW-1185">Reference proteome</keyword>